<dbReference type="InterPro" id="IPR003593">
    <property type="entry name" value="AAA+_ATPase"/>
</dbReference>
<dbReference type="PROSITE" id="PS50893">
    <property type="entry name" value="ABC_TRANSPORTER_2"/>
    <property type="match status" value="1"/>
</dbReference>
<sequence>MTDDLLRIDGLRAGYPRRRIIDGLSLPPLRAGTVAAIVGPNGAGKTTLLRALAGLLPATGDVRYDGQALLQMTPAERARYVTYMPQSLPQGIALSVIESVVTALRVSTFAADRPESLVHAEADAVLQRLGIGHLALSPLDELSGGQRQLVSLAQSIIRRPRILLLDEPTSALDPRHQIDVMQAVTETAKSDGMIVLAVLHDLNLALRWVDRVVLLSEGALAAAGPPEDAITAETLAAFYQISGRVERCSQGLPHVLFDGKIHD</sequence>
<protein>
    <submittedName>
        <fullName evidence="4">Iron ABC transporter</fullName>
    </submittedName>
</protein>
<dbReference type="EMBL" id="CP028906">
    <property type="protein sequence ID" value="AWB08327.1"/>
    <property type="molecule type" value="Genomic_DNA"/>
</dbReference>
<dbReference type="PANTHER" id="PTHR42794">
    <property type="entry name" value="HEMIN IMPORT ATP-BINDING PROTEIN HMUV"/>
    <property type="match status" value="1"/>
</dbReference>
<evidence type="ECO:0000313" key="5">
    <source>
        <dbReference type="Proteomes" id="UP000077405"/>
    </source>
</evidence>
<dbReference type="Gene3D" id="3.40.50.300">
    <property type="entry name" value="P-loop containing nucleotide triphosphate hydrolases"/>
    <property type="match status" value="1"/>
</dbReference>
<dbReference type="GO" id="GO:0016887">
    <property type="term" value="F:ATP hydrolysis activity"/>
    <property type="evidence" value="ECO:0007669"/>
    <property type="project" value="InterPro"/>
</dbReference>
<keyword evidence="1" id="KW-0547">Nucleotide-binding</keyword>
<proteinExistence type="predicted"/>
<keyword evidence="2" id="KW-0067">ATP-binding</keyword>
<dbReference type="InterPro" id="IPR003439">
    <property type="entry name" value="ABC_transporter-like_ATP-bd"/>
</dbReference>
<dbReference type="OrthoDB" id="9810077at2"/>
<dbReference type="Pfam" id="PF00005">
    <property type="entry name" value="ABC_tran"/>
    <property type="match status" value="1"/>
</dbReference>
<keyword evidence="4" id="KW-0614">Plasmid</keyword>
<dbReference type="Proteomes" id="UP000077405">
    <property type="component" value="Plasmid pYZ5"/>
</dbReference>
<dbReference type="CDD" id="cd03214">
    <property type="entry name" value="ABC_Iron-Siderophores_B12_Hemin"/>
    <property type="match status" value="1"/>
</dbReference>
<evidence type="ECO:0000313" key="4">
    <source>
        <dbReference type="EMBL" id="AWB08327.1"/>
    </source>
</evidence>
<organism evidence="4 5">
    <name type="scientific">Azospirillum humicireducens</name>
    <dbReference type="NCBI Taxonomy" id="1226968"/>
    <lineage>
        <taxon>Bacteria</taxon>
        <taxon>Pseudomonadati</taxon>
        <taxon>Pseudomonadota</taxon>
        <taxon>Alphaproteobacteria</taxon>
        <taxon>Rhodospirillales</taxon>
        <taxon>Azospirillaceae</taxon>
        <taxon>Azospirillum</taxon>
    </lineage>
</organism>
<accession>A0A2R4VV74</accession>
<dbReference type="InterPro" id="IPR027417">
    <property type="entry name" value="P-loop_NTPase"/>
</dbReference>
<name>A0A2R4VV74_9PROT</name>
<feature type="domain" description="ABC transporter" evidence="3">
    <location>
        <begin position="6"/>
        <end position="242"/>
    </location>
</feature>
<dbReference type="SMART" id="SM00382">
    <property type="entry name" value="AAA"/>
    <property type="match status" value="1"/>
</dbReference>
<dbReference type="KEGG" id="ahu:A6A40_25150"/>
<reference evidence="4 5" key="1">
    <citation type="submission" date="2018-04" db="EMBL/GenBank/DDBJ databases">
        <title>Complete genome sequence of the nitrogen-fixing bacterium Azospirillum humicireducens type strain SgZ-5.</title>
        <authorList>
            <person name="Yu Z."/>
        </authorList>
    </citation>
    <scope>NUCLEOTIDE SEQUENCE [LARGE SCALE GENOMIC DNA]</scope>
    <source>
        <strain evidence="4 5">SgZ-5</strain>
        <plasmid evidence="4 5">pYZ5</plasmid>
    </source>
</reference>
<evidence type="ECO:0000256" key="2">
    <source>
        <dbReference type="ARBA" id="ARBA00022840"/>
    </source>
</evidence>
<evidence type="ECO:0000259" key="3">
    <source>
        <dbReference type="PROSITE" id="PS50893"/>
    </source>
</evidence>
<dbReference type="AlphaFoldDB" id="A0A2R4VV74"/>
<dbReference type="InterPro" id="IPR017871">
    <property type="entry name" value="ABC_transporter-like_CS"/>
</dbReference>
<gene>
    <name evidence="4" type="ORF">A6A40_25150</name>
</gene>
<dbReference type="SUPFAM" id="SSF52540">
    <property type="entry name" value="P-loop containing nucleoside triphosphate hydrolases"/>
    <property type="match status" value="1"/>
</dbReference>
<keyword evidence="5" id="KW-1185">Reference proteome</keyword>
<dbReference type="PANTHER" id="PTHR42794:SF2">
    <property type="entry name" value="ABC TRANSPORTER ATP-BINDING PROTEIN"/>
    <property type="match status" value="1"/>
</dbReference>
<dbReference type="GO" id="GO:0005524">
    <property type="term" value="F:ATP binding"/>
    <property type="evidence" value="ECO:0007669"/>
    <property type="project" value="UniProtKB-KW"/>
</dbReference>
<evidence type="ECO:0000256" key="1">
    <source>
        <dbReference type="ARBA" id="ARBA00022741"/>
    </source>
</evidence>
<dbReference type="RefSeq" id="WP_108548591.1">
    <property type="nucleotide sequence ID" value="NZ_CP028906.1"/>
</dbReference>
<dbReference type="PROSITE" id="PS00211">
    <property type="entry name" value="ABC_TRANSPORTER_1"/>
    <property type="match status" value="1"/>
</dbReference>
<geneLocation type="plasmid" evidence="4 5">
    <name>pYZ5</name>
</geneLocation>